<evidence type="ECO:0000313" key="3">
    <source>
        <dbReference type="Proteomes" id="UP000515913"/>
    </source>
</evidence>
<evidence type="ECO:0000256" key="1">
    <source>
        <dbReference type="SAM" id="Phobius"/>
    </source>
</evidence>
<keyword evidence="3" id="KW-1185">Reference proteome</keyword>
<accession>A0A7G9GZ74</accession>
<sequence length="162" mass="18641">MVFYEDFLKKLEQANYQLTDKENFYVEGKKMVSILGVGIALLLIGLYQGYVAYMTHGTIIRGIFGVILLLLGLKQLKVIFMYKMSIDVKNKILNSNKIKVDLSKVKTCTLKEEKVGKHLETVVDIITEDNQQFIIPFYMSKKVKFAYILKTILKDKFIVKAS</sequence>
<dbReference type="KEGG" id="fho:H9Q81_04655"/>
<protein>
    <submittedName>
        <fullName evidence="2">Uncharacterized protein</fullName>
    </submittedName>
</protein>
<keyword evidence="1" id="KW-0472">Membrane</keyword>
<proteinExistence type="predicted"/>
<dbReference type="RefSeq" id="WP_101473846.1">
    <property type="nucleotide sequence ID" value="NZ_CP060637.1"/>
</dbReference>
<feature type="transmembrane region" description="Helical" evidence="1">
    <location>
        <begin position="59"/>
        <end position="82"/>
    </location>
</feature>
<keyword evidence="1" id="KW-0812">Transmembrane</keyword>
<keyword evidence="1" id="KW-1133">Transmembrane helix</keyword>
<reference evidence="2 3" key="1">
    <citation type="submission" date="2020-08" db="EMBL/GenBank/DDBJ databases">
        <authorList>
            <person name="Liu C."/>
            <person name="Sun Q."/>
        </authorList>
    </citation>
    <scope>NUCLEOTIDE SEQUENCE [LARGE SCALE GENOMIC DNA]</scope>
    <source>
        <strain evidence="2 3">NSJ-57</strain>
    </source>
</reference>
<evidence type="ECO:0000313" key="2">
    <source>
        <dbReference type="EMBL" id="QNM16106.1"/>
    </source>
</evidence>
<dbReference type="Proteomes" id="UP000515913">
    <property type="component" value="Chromosome"/>
</dbReference>
<dbReference type="AlphaFoldDB" id="A0A7G9GZ74"/>
<name>A0A7G9GZ74_9FUSO</name>
<gene>
    <name evidence="2" type="ORF">H9Q81_04655</name>
</gene>
<dbReference type="EMBL" id="CP060637">
    <property type="protein sequence ID" value="QNM16106.1"/>
    <property type="molecule type" value="Genomic_DNA"/>
</dbReference>
<organism evidence="2 3">
    <name type="scientific">Fusobacterium hominis</name>
    <dbReference type="NCBI Taxonomy" id="2764326"/>
    <lineage>
        <taxon>Bacteria</taxon>
        <taxon>Fusobacteriati</taxon>
        <taxon>Fusobacteriota</taxon>
        <taxon>Fusobacteriia</taxon>
        <taxon>Fusobacteriales</taxon>
        <taxon>Fusobacteriaceae</taxon>
        <taxon>Fusobacterium</taxon>
    </lineage>
</organism>
<feature type="transmembrane region" description="Helical" evidence="1">
    <location>
        <begin position="31"/>
        <end position="53"/>
    </location>
</feature>